<dbReference type="Pfam" id="PF12680">
    <property type="entry name" value="SnoaL_2"/>
    <property type="match status" value="1"/>
</dbReference>
<dbReference type="Proteomes" id="UP000761264">
    <property type="component" value="Unassembled WGS sequence"/>
</dbReference>
<dbReference type="InterPro" id="IPR037401">
    <property type="entry name" value="SnoaL-like"/>
</dbReference>
<dbReference type="InterPro" id="IPR032710">
    <property type="entry name" value="NTF2-like_dom_sf"/>
</dbReference>
<gene>
    <name evidence="2" type="ORF">HBA54_27880</name>
</gene>
<keyword evidence="3" id="KW-1185">Reference proteome</keyword>
<dbReference type="AlphaFoldDB" id="A0A967F3A0"/>
<feature type="domain" description="SnoaL-like" evidence="1">
    <location>
        <begin position="12"/>
        <end position="111"/>
    </location>
</feature>
<dbReference type="EMBL" id="JAAQPH010000043">
    <property type="protein sequence ID" value="NIA72414.1"/>
    <property type="molecule type" value="Genomic_DNA"/>
</dbReference>
<organism evidence="2 3">
    <name type="scientific">Pelagibius litoralis</name>
    <dbReference type="NCBI Taxonomy" id="374515"/>
    <lineage>
        <taxon>Bacteria</taxon>
        <taxon>Pseudomonadati</taxon>
        <taxon>Pseudomonadota</taxon>
        <taxon>Alphaproteobacteria</taxon>
        <taxon>Rhodospirillales</taxon>
        <taxon>Rhodovibrionaceae</taxon>
        <taxon>Pelagibius</taxon>
    </lineage>
</organism>
<evidence type="ECO:0000313" key="3">
    <source>
        <dbReference type="Proteomes" id="UP000761264"/>
    </source>
</evidence>
<evidence type="ECO:0000259" key="1">
    <source>
        <dbReference type="Pfam" id="PF12680"/>
    </source>
</evidence>
<protein>
    <submittedName>
        <fullName evidence="2">Nuclear transport factor 2 family protein</fullName>
    </submittedName>
</protein>
<accession>A0A967F3A0</accession>
<name>A0A967F3A0_9PROT</name>
<proteinExistence type="predicted"/>
<dbReference type="Gene3D" id="3.10.450.50">
    <property type="match status" value="1"/>
</dbReference>
<reference evidence="2" key="1">
    <citation type="submission" date="2020-03" db="EMBL/GenBank/DDBJ databases">
        <title>Genome of Pelagibius litoralis DSM 21314T.</title>
        <authorList>
            <person name="Wang G."/>
        </authorList>
    </citation>
    <scope>NUCLEOTIDE SEQUENCE</scope>
    <source>
        <strain evidence="2">DSM 21314</strain>
    </source>
</reference>
<sequence length="142" mass="16181">MISEAAVADYIAFFENLTPGSLSRFEEVFAPDARFRDPFNDARGVAAVRRVFEKMFDDVDEHSFKVLDHGISGNRAYLNWEFRITPKGKTKVWTIEGMSVIVFRDDGKVEAHIDHYDAASQIYEKIPLVGTVLRGLRRRIAA</sequence>
<comment type="caution">
    <text evidence="2">The sequence shown here is derived from an EMBL/GenBank/DDBJ whole genome shotgun (WGS) entry which is preliminary data.</text>
</comment>
<dbReference type="RefSeq" id="WP_167231764.1">
    <property type="nucleotide sequence ID" value="NZ_JAAQPH010000043.1"/>
</dbReference>
<dbReference type="SUPFAM" id="SSF54427">
    <property type="entry name" value="NTF2-like"/>
    <property type="match status" value="1"/>
</dbReference>
<evidence type="ECO:0000313" key="2">
    <source>
        <dbReference type="EMBL" id="NIA72414.1"/>
    </source>
</evidence>